<accession>A0A8H6AXU3</accession>
<dbReference type="InterPro" id="IPR036188">
    <property type="entry name" value="FAD/NAD-bd_sf"/>
</dbReference>
<dbReference type="GO" id="GO:0005737">
    <property type="term" value="C:cytoplasm"/>
    <property type="evidence" value="ECO:0007669"/>
    <property type="project" value="TreeGrafter"/>
</dbReference>
<dbReference type="AlphaFoldDB" id="A0A8H6AXU3"/>
<dbReference type="Pfam" id="PF01266">
    <property type="entry name" value="DAO"/>
    <property type="match status" value="1"/>
</dbReference>
<name>A0A8H6AXU3_9HELO</name>
<organism evidence="2 3">
    <name type="scientific">Botrytis fragariae</name>
    <dbReference type="NCBI Taxonomy" id="1964551"/>
    <lineage>
        <taxon>Eukaryota</taxon>
        <taxon>Fungi</taxon>
        <taxon>Dikarya</taxon>
        <taxon>Ascomycota</taxon>
        <taxon>Pezizomycotina</taxon>
        <taxon>Leotiomycetes</taxon>
        <taxon>Helotiales</taxon>
        <taxon>Sclerotiniaceae</taxon>
        <taxon>Botrytis</taxon>
    </lineage>
</organism>
<comment type="caution">
    <text evidence="2">The sequence shown here is derived from an EMBL/GenBank/DDBJ whole genome shotgun (WGS) entry which is preliminary data.</text>
</comment>
<dbReference type="Proteomes" id="UP000531561">
    <property type="component" value="Unassembled WGS sequence"/>
</dbReference>
<dbReference type="InterPro" id="IPR006076">
    <property type="entry name" value="FAD-dep_OxRdtase"/>
</dbReference>
<evidence type="ECO:0000259" key="1">
    <source>
        <dbReference type="Pfam" id="PF01266"/>
    </source>
</evidence>
<dbReference type="OrthoDB" id="429143at2759"/>
<reference evidence="2 3" key="1">
    <citation type="journal article" date="2020" name="Phytopathology">
        <title>A high-quality genome resource of Botrytis fragariae, a new and rapidly spreading fungal pathogen causing strawberry gray mold in the U.S.A.</title>
        <authorList>
            <person name="Wu Y."/>
            <person name="Saski C.A."/>
            <person name="Schnabel G."/>
            <person name="Xiao S."/>
            <person name="Hu M."/>
        </authorList>
    </citation>
    <scope>NUCLEOTIDE SEQUENCE [LARGE SCALE GENOMIC DNA]</scope>
    <source>
        <strain evidence="2 3">BVB16</strain>
    </source>
</reference>
<dbReference type="SUPFAM" id="SSF51905">
    <property type="entry name" value="FAD/NAD(P)-binding domain"/>
    <property type="match status" value="1"/>
</dbReference>
<sequence length="317" mass="35227">MANPRIFHNFPTPAKDSTEPFWHYEKHHLHDHRSTDILPVSEIIDVVIIGAGYAGVATAYNLVKNDTTSNCPKLSVMILDARSVCSGVTGRNGGHLRPDLYGHIPKYINRAGVSAGAEIAEFEIAHNIDCDFYLTRTCDVWNNQDAADEAKAVYDRLRLNPELSYMQDVHFSIGKDAETISGVKGAKAFSTYTAATLSPYKLITSLLTYHLSPCFRPNYRLRQLSNKYSSYGYHLVETPRGILRVRKVVHANNAYVSGVLPELCCHIRVPNDTTAPPINHSYIVRTEDGILNYLVPKPDGSIIVGGASALFRSHKDQ</sequence>
<dbReference type="PANTHER" id="PTHR13847:SF279">
    <property type="entry name" value="FAD DEPENDENT OXIDOREDUCTASE DOMAIN-CONTAINING PROTEIN-RELATED"/>
    <property type="match status" value="1"/>
</dbReference>
<dbReference type="Gene3D" id="3.30.9.10">
    <property type="entry name" value="D-Amino Acid Oxidase, subunit A, domain 2"/>
    <property type="match status" value="1"/>
</dbReference>
<dbReference type="Gene3D" id="3.50.50.60">
    <property type="entry name" value="FAD/NAD(P)-binding domain"/>
    <property type="match status" value="1"/>
</dbReference>
<protein>
    <submittedName>
        <fullName evidence="2">Putative fad dependent oxidoreductase superfamily protein</fullName>
    </submittedName>
</protein>
<feature type="domain" description="FAD dependent oxidoreductase" evidence="1">
    <location>
        <begin position="45"/>
        <end position="308"/>
    </location>
</feature>
<gene>
    <name evidence="2" type="ORF">Bfra_011533</name>
</gene>
<dbReference type="PANTHER" id="PTHR13847">
    <property type="entry name" value="SARCOSINE DEHYDROGENASE-RELATED"/>
    <property type="match status" value="1"/>
</dbReference>
<evidence type="ECO:0000313" key="3">
    <source>
        <dbReference type="Proteomes" id="UP000531561"/>
    </source>
</evidence>
<dbReference type="GeneID" id="59265552"/>
<proteinExistence type="predicted"/>
<evidence type="ECO:0000313" key="2">
    <source>
        <dbReference type="EMBL" id="KAF5875771.1"/>
    </source>
</evidence>
<keyword evidence="3" id="KW-1185">Reference proteome</keyword>
<dbReference type="EMBL" id="JABFCT010000005">
    <property type="protein sequence ID" value="KAF5875771.1"/>
    <property type="molecule type" value="Genomic_DNA"/>
</dbReference>
<dbReference type="RefSeq" id="XP_037194717.1">
    <property type="nucleotide sequence ID" value="XM_037341860.1"/>
</dbReference>